<reference evidence="3" key="1">
    <citation type="submission" date="2016-09" db="EMBL/GenBank/DDBJ databases">
        <authorList>
            <person name="Wan X."/>
            <person name="Hou S."/>
        </authorList>
    </citation>
    <scope>NUCLEOTIDE SEQUENCE [LARGE SCALE GENOMIC DNA]</scope>
    <source>
        <strain evidence="3">KH87</strain>
    </source>
</reference>
<keyword evidence="1" id="KW-1133">Transmembrane helix</keyword>
<dbReference type="AlphaFoldDB" id="A0A1E7Q8Q2"/>
<sequence>MQYLQWIIKGMAMGAADVVPGVSGGTLAFILGIYQRLLTAISAFNLTAVRLLLRGRFSALWQYVDGTFLVCLFSGILVSIFALAGVISYFLEYRPVPLWALFTGLILAALPQLCRSISWSLPRLFLCLLGIIFAIAISLLSPTELQPSAWMYFVAGAIAICAMILPGISGSFILLILGMYSHVLLAVTSLQLGVLALFFAGCVTGLLSFSRLLNWLLARYHDASLAFLIGIVIGALYRIWPWQWQNQLYFPWTYPNAAGAADILVAAGCAFAGVVIMLLLLNLERWLGMPSASSSKQQVD</sequence>
<feature type="transmembrane region" description="Helical" evidence="1">
    <location>
        <begin position="147"/>
        <end position="165"/>
    </location>
</feature>
<feature type="transmembrane region" description="Helical" evidence="1">
    <location>
        <begin position="121"/>
        <end position="141"/>
    </location>
</feature>
<dbReference type="RefSeq" id="WP_070050064.1">
    <property type="nucleotide sequence ID" value="NZ_CBCSDO010000002.1"/>
</dbReference>
<accession>A0A1E7Q8Q2</accession>
<protein>
    <submittedName>
        <fullName evidence="2">DUF368 domain-containing protein</fullName>
    </submittedName>
</protein>
<keyword evidence="3" id="KW-1185">Reference proteome</keyword>
<dbReference type="EMBL" id="MKEK01000001">
    <property type="protein sequence ID" value="OEY70510.1"/>
    <property type="molecule type" value="Genomic_DNA"/>
</dbReference>
<evidence type="ECO:0000313" key="2">
    <source>
        <dbReference type="EMBL" id="OEY70510.1"/>
    </source>
</evidence>
<dbReference type="InterPro" id="IPR007163">
    <property type="entry name" value="VCA0040-like"/>
</dbReference>
<feature type="transmembrane region" description="Helical" evidence="1">
    <location>
        <begin position="12"/>
        <end position="31"/>
    </location>
</feature>
<gene>
    <name evidence="2" type="ORF">BI198_13760</name>
</gene>
<dbReference type="OrthoDB" id="9793746at2"/>
<feature type="transmembrane region" description="Helical" evidence="1">
    <location>
        <begin position="96"/>
        <end position="114"/>
    </location>
</feature>
<evidence type="ECO:0000256" key="1">
    <source>
        <dbReference type="SAM" id="Phobius"/>
    </source>
</evidence>
<feature type="transmembrane region" description="Helical" evidence="1">
    <location>
        <begin position="65"/>
        <end position="90"/>
    </location>
</feature>
<comment type="caution">
    <text evidence="2">The sequence shown here is derived from an EMBL/GenBank/DDBJ whole genome shotgun (WGS) entry which is preliminary data.</text>
</comment>
<dbReference type="Pfam" id="PF04018">
    <property type="entry name" value="VCA0040-like"/>
    <property type="match status" value="1"/>
</dbReference>
<dbReference type="PANTHER" id="PTHR37308">
    <property type="entry name" value="INTEGRAL MEMBRANE PROTEIN"/>
    <property type="match status" value="1"/>
</dbReference>
<feature type="transmembrane region" description="Helical" evidence="1">
    <location>
        <begin position="196"/>
        <end position="216"/>
    </location>
</feature>
<keyword evidence="1" id="KW-0812">Transmembrane</keyword>
<keyword evidence="1" id="KW-0472">Membrane</keyword>
<feature type="transmembrane region" description="Helical" evidence="1">
    <location>
        <begin position="223"/>
        <end position="240"/>
    </location>
</feature>
<dbReference type="Proteomes" id="UP000242258">
    <property type="component" value="Unassembled WGS sequence"/>
</dbReference>
<dbReference type="PANTHER" id="PTHR37308:SF1">
    <property type="entry name" value="POLYPRENYL-PHOSPHATE TRANSPORTER"/>
    <property type="match status" value="1"/>
</dbReference>
<dbReference type="STRING" id="1628148.BI198_13760"/>
<organism evidence="2 3">
    <name type="scientific">Rheinheimera salexigens</name>
    <dbReference type="NCBI Taxonomy" id="1628148"/>
    <lineage>
        <taxon>Bacteria</taxon>
        <taxon>Pseudomonadati</taxon>
        <taxon>Pseudomonadota</taxon>
        <taxon>Gammaproteobacteria</taxon>
        <taxon>Chromatiales</taxon>
        <taxon>Chromatiaceae</taxon>
        <taxon>Rheinheimera</taxon>
    </lineage>
</organism>
<feature type="transmembrane region" description="Helical" evidence="1">
    <location>
        <begin position="260"/>
        <end position="281"/>
    </location>
</feature>
<evidence type="ECO:0000313" key="3">
    <source>
        <dbReference type="Proteomes" id="UP000242258"/>
    </source>
</evidence>
<name>A0A1E7Q8Q2_9GAMM</name>
<proteinExistence type="predicted"/>